<keyword evidence="3" id="KW-1185">Reference proteome</keyword>
<reference evidence="2 3" key="1">
    <citation type="journal article" date="2019" name="Mol. Ecol. Resour.">
        <title>Improving Illumina assemblies with Hi-C and long reads: an example with the North African dromedary.</title>
        <authorList>
            <person name="Elbers J.P."/>
            <person name="Rogers M.F."/>
            <person name="Perelman P.L."/>
            <person name="Proskuryakova A.A."/>
            <person name="Serdyukova N.A."/>
            <person name="Johnson W.E."/>
            <person name="Horin P."/>
            <person name="Corander J."/>
            <person name="Murphy D."/>
            <person name="Burger P.A."/>
        </authorList>
    </citation>
    <scope>NUCLEOTIDE SEQUENCE [LARGE SCALE GENOMIC DNA]</scope>
    <source>
        <strain evidence="2">Drom800</strain>
        <tissue evidence="2">Blood</tissue>
    </source>
</reference>
<gene>
    <name evidence="2" type="ORF">Cadr_000010657</name>
</gene>
<feature type="region of interest" description="Disordered" evidence="1">
    <location>
        <begin position="1733"/>
        <end position="1755"/>
    </location>
</feature>
<feature type="region of interest" description="Disordered" evidence="1">
    <location>
        <begin position="1194"/>
        <end position="1274"/>
    </location>
</feature>
<sequence>MDGKFSPGASCCRNLNRLVGRSVSQGEQPRREHHVSLRCRRSPFAGNVWLGGKRTGREEAERHPTEADGQALSGERPSGAGQAAQRVCAGSRTTVRQRQKGDVHVLFGGHQACVAVSAGCGTAVRLCVEWLQLGTLTKHAGRRPCELLQTTLNPAPREAVLAARAPGSPGPPDPPGPGASRAVHLPCCSCGAAAHRGGAVQNRACVWLHRKPLSHCGFTGWRHSCGGRELPLVRPVRQSGDPLCSVCSRSLSLCLPQFLLPDLAGGGQRLRACLPPGGRPRCTVASVSPRGLRFLPAWAVLLSQCTLHTVGNFECQEVTSVCSSPPFPLGGRLGEGVCGTRVRSVGRKVRGTSTIVHLHFSCSWSSGEEGGRSSVPPKIHVYPPESVQTGRGGFEASVPQERRGHWQPPGMERSLSQNSPFRTSVWTPGPLVTVLAACSLRVLVSSEERGTSVIHRRCGHSSPWLLVWGPWAMAPVPLGTREKCLVSGPFGANPRSFWGTFRLSCGERGQLCGLPTAMGHLSQESWRCLLAPSLPHNQNGSPVSYVASGPEFVCTPSLRSVLSHEPVSEAAPRRLMGKTKCGVDHQDDTLPRGERAFPDFSAAWWALCPPPGCCSDHIGQRTFCSVRLLAGGRLPRTEAYVYETGCSTFSCRLAGNSDTVTALALGPSAAQVWPRLREPDAELLSPPPCVLVRNEPSRGQGTRACPAMAASLLGRCTSAGLPRRRARGARGVCYTACLPLVLSVRETDQRGCDVTVPLGVARPPCLRPVHPDPDRLVGPLLRGTWVGVSSPGAELCTLRPLSPDEATLRGPHVVVTDSRRGEPAQEARQVRAGRWVPDGGRGVGGSCSPSPRRLRSHSGLNERCRSRLRVPVEQQHAFSGRRAVRPGPCFLALCFLTLGEPSVLVLPLGPRRWFTLHCEVSASWVDDTSQEGRMVKACKDWVCSGQGRPASQTAGVAPRGRLHLADSRVWDVDSVLQPLPSPSLLPLAPPPSFLLFSFIFTSCRDKPLSSSPRVPGCVVDPGPSTVAGGVGSCPRLCVGAPPPHPAHLLRAGGGPCSAGSRPHLTKQVLVSAFHNEGAGTELTRLTSELVQSGRRGADLIPRTYRNFGKVGDRLRRHTGSRASTEWLRPGGCEDAGAVLPGAPLLTLGRASSGLLDTQRALVSLSKDMTMVLTAGCLSLRVWAEVGDLLPPAEEAGLAGKSPPARALLTSSDLPPMSQSAQSGNVGDLESSGKVAMDGVHGVAQAPPYRPDGRSRSGDAQCAGTGTAALPPRGRSKDMGTRNLLLCVETVVCVWTSELSAVCGHLSCSGISAPTADTVTEAEPRGSDRPSWTAGETRLRLPPHSQRLVSVSTSSSFGPSVVLADCSRSWGLALPRQAAQVWMWESAVFLDSLVVVRVSCCGAGVGVRPGTPTPAGPVPTSPRGGLRSWPLQVTRRVAGYEYTASREDNSLTYWRVSGPGARRVLCPAHVPPVSQGWGYASVLKCLLFISFQSSRVSWFEVQPFAAWPCGLVSLQEITVAVALGPCAGAGAASPVEGSTLLQIRRVGGGTAGGGSGQLCSASLGTAILLAGRDPAFLCRRISAAQATRAPAPGWTALSSHGGALASAPLGGSPPGPSARGGASRTLSERDSLKSLQAQEEGVHTGTLLCHCCSDLSSPPGHGLCILHVRCGLGSSCLRSSWGCGSAREPGKGGRVVLGPRGGGRGTFQKLGRIPICAGAMQHLLVEPTDLAPSARCREEGGTSWGEDTGRRQSLPGSGGEIVSFGVDLVPGLVLWNVPGVLIIPFNFPPTLSAPRRG</sequence>
<organism evidence="2 3">
    <name type="scientific">Camelus dromedarius</name>
    <name type="common">Dromedary</name>
    <name type="synonym">Arabian camel</name>
    <dbReference type="NCBI Taxonomy" id="9838"/>
    <lineage>
        <taxon>Eukaryota</taxon>
        <taxon>Metazoa</taxon>
        <taxon>Chordata</taxon>
        <taxon>Craniata</taxon>
        <taxon>Vertebrata</taxon>
        <taxon>Euteleostomi</taxon>
        <taxon>Mammalia</taxon>
        <taxon>Eutheria</taxon>
        <taxon>Laurasiatheria</taxon>
        <taxon>Artiodactyla</taxon>
        <taxon>Tylopoda</taxon>
        <taxon>Camelidae</taxon>
        <taxon>Camelus</taxon>
    </lineage>
</organism>
<comment type="caution">
    <text evidence="2">The sequence shown here is derived from an EMBL/GenBank/DDBJ whole genome shotgun (WGS) entry which is preliminary data.</text>
</comment>
<name>A0A5N4DWM2_CAMDR</name>
<evidence type="ECO:0000313" key="3">
    <source>
        <dbReference type="Proteomes" id="UP000299084"/>
    </source>
</evidence>
<evidence type="ECO:0000256" key="1">
    <source>
        <dbReference type="SAM" id="MobiDB-lite"/>
    </source>
</evidence>
<feature type="region of interest" description="Disordered" evidence="1">
    <location>
        <begin position="386"/>
        <end position="419"/>
    </location>
</feature>
<feature type="compositionally biased region" description="Polar residues" evidence="1">
    <location>
        <begin position="1208"/>
        <end position="1224"/>
    </location>
</feature>
<protein>
    <submittedName>
        <fullName evidence="2">Uncharacterized protein</fullName>
    </submittedName>
</protein>
<feature type="compositionally biased region" description="Basic and acidic residues" evidence="1">
    <location>
        <begin position="55"/>
        <end position="66"/>
    </location>
</feature>
<evidence type="ECO:0000313" key="2">
    <source>
        <dbReference type="EMBL" id="KAB1275456.1"/>
    </source>
</evidence>
<dbReference type="Proteomes" id="UP000299084">
    <property type="component" value="Unassembled WGS sequence"/>
</dbReference>
<feature type="region of interest" description="Disordered" evidence="1">
    <location>
        <begin position="1604"/>
        <end position="1636"/>
    </location>
</feature>
<feature type="region of interest" description="Disordered" evidence="1">
    <location>
        <begin position="50"/>
        <end position="83"/>
    </location>
</feature>
<accession>A0A5N4DWM2</accession>
<dbReference type="EMBL" id="JWIN03000008">
    <property type="protein sequence ID" value="KAB1275456.1"/>
    <property type="molecule type" value="Genomic_DNA"/>
</dbReference>
<proteinExistence type="predicted"/>